<evidence type="ECO:0000259" key="10">
    <source>
        <dbReference type="Pfam" id="PF04290"/>
    </source>
</evidence>
<comment type="caution">
    <text evidence="11">The sequence shown here is derived from an EMBL/GenBank/DDBJ whole genome shotgun (WGS) entry which is preliminary data.</text>
</comment>
<comment type="similarity">
    <text evidence="8 9">Belongs to the TRAP transporter small permease family.</text>
</comment>
<evidence type="ECO:0000256" key="2">
    <source>
        <dbReference type="ARBA" id="ARBA00022448"/>
    </source>
</evidence>
<protein>
    <recommendedName>
        <fullName evidence="9">TRAP transporter small permease protein</fullName>
    </recommendedName>
</protein>
<accession>A0A3N1Y6T1</accession>
<proteinExistence type="inferred from homology"/>
<keyword evidence="6 9" id="KW-1133">Transmembrane helix</keyword>
<evidence type="ECO:0000256" key="5">
    <source>
        <dbReference type="ARBA" id="ARBA00022692"/>
    </source>
</evidence>
<dbReference type="EMBL" id="RJVI01000001">
    <property type="protein sequence ID" value="ROR34539.1"/>
    <property type="molecule type" value="Genomic_DNA"/>
</dbReference>
<feature type="transmembrane region" description="Helical" evidence="9">
    <location>
        <begin position="123"/>
        <end position="144"/>
    </location>
</feature>
<comment type="subunit">
    <text evidence="9">The complex comprises the extracytoplasmic solute receptor protein and the two transmembrane proteins.</text>
</comment>
<dbReference type="AlphaFoldDB" id="A0A3N1Y6T1"/>
<evidence type="ECO:0000313" key="11">
    <source>
        <dbReference type="EMBL" id="ROR34539.1"/>
    </source>
</evidence>
<keyword evidence="4 9" id="KW-0997">Cell inner membrane</keyword>
<dbReference type="Pfam" id="PF04290">
    <property type="entry name" value="DctQ"/>
    <property type="match status" value="1"/>
</dbReference>
<feature type="transmembrane region" description="Helical" evidence="9">
    <location>
        <begin position="51"/>
        <end position="74"/>
    </location>
</feature>
<comment type="function">
    <text evidence="9">Part of the tripartite ATP-independent periplasmic (TRAP) transport system.</text>
</comment>
<dbReference type="Proteomes" id="UP000276634">
    <property type="component" value="Unassembled WGS sequence"/>
</dbReference>
<dbReference type="OrthoDB" id="9791324at2"/>
<dbReference type="InterPro" id="IPR055348">
    <property type="entry name" value="DctQ"/>
</dbReference>
<keyword evidence="7 9" id="KW-0472">Membrane</keyword>
<sequence>MSVRVLNRIEEAVIALLLVATTLLVFVDVVLRFGFGTGWLWSQELTLHLSAWFVLFGASYGVKVGAHIGVDALVRVLPRRARRAASAVAVAAALVYCGLFLAGSWIYLGKMFRIGIEMEDLPVPLWVAHGILLVGFALLALRLLQLLWRVLRGEAEGFRFADEAEESLHLARGEAEEARR</sequence>
<evidence type="ECO:0000256" key="1">
    <source>
        <dbReference type="ARBA" id="ARBA00004429"/>
    </source>
</evidence>
<dbReference type="PANTHER" id="PTHR35011">
    <property type="entry name" value="2,3-DIKETO-L-GULONATE TRAP TRANSPORTER SMALL PERMEASE PROTEIN YIAM"/>
    <property type="match status" value="1"/>
</dbReference>
<evidence type="ECO:0000256" key="6">
    <source>
        <dbReference type="ARBA" id="ARBA00022989"/>
    </source>
</evidence>
<dbReference type="PANTHER" id="PTHR35011:SF2">
    <property type="entry name" value="2,3-DIKETO-L-GULONATE TRAP TRANSPORTER SMALL PERMEASE PROTEIN YIAM"/>
    <property type="match status" value="1"/>
</dbReference>
<name>A0A3N1Y6T1_9GAMM</name>
<gene>
    <name evidence="11" type="ORF">EDC57_0437</name>
</gene>
<evidence type="ECO:0000256" key="8">
    <source>
        <dbReference type="ARBA" id="ARBA00038436"/>
    </source>
</evidence>
<organism evidence="11 12">
    <name type="scientific">Inmirania thermothiophila</name>
    <dbReference type="NCBI Taxonomy" id="1750597"/>
    <lineage>
        <taxon>Bacteria</taxon>
        <taxon>Pseudomonadati</taxon>
        <taxon>Pseudomonadota</taxon>
        <taxon>Gammaproteobacteria</taxon>
        <taxon>Chromatiales</taxon>
        <taxon>Ectothiorhodospiraceae</taxon>
        <taxon>Inmirania</taxon>
    </lineage>
</organism>
<feature type="transmembrane region" description="Helical" evidence="9">
    <location>
        <begin position="12"/>
        <end position="31"/>
    </location>
</feature>
<evidence type="ECO:0000256" key="3">
    <source>
        <dbReference type="ARBA" id="ARBA00022475"/>
    </source>
</evidence>
<evidence type="ECO:0000256" key="4">
    <source>
        <dbReference type="ARBA" id="ARBA00022519"/>
    </source>
</evidence>
<keyword evidence="5 9" id="KW-0812">Transmembrane</keyword>
<evidence type="ECO:0000256" key="9">
    <source>
        <dbReference type="RuleBase" id="RU369079"/>
    </source>
</evidence>
<dbReference type="GO" id="GO:0022857">
    <property type="term" value="F:transmembrane transporter activity"/>
    <property type="evidence" value="ECO:0007669"/>
    <property type="project" value="UniProtKB-UniRule"/>
</dbReference>
<feature type="domain" description="Tripartite ATP-independent periplasmic transporters DctQ component" evidence="10">
    <location>
        <begin position="22"/>
        <end position="152"/>
    </location>
</feature>
<keyword evidence="3" id="KW-1003">Cell membrane</keyword>
<reference evidence="11 12" key="1">
    <citation type="submission" date="2018-11" db="EMBL/GenBank/DDBJ databases">
        <title>Genomic Encyclopedia of Type Strains, Phase IV (KMG-IV): sequencing the most valuable type-strain genomes for metagenomic binning, comparative biology and taxonomic classification.</title>
        <authorList>
            <person name="Goeker M."/>
        </authorList>
    </citation>
    <scope>NUCLEOTIDE SEQUENCE [LARGE SCALE GENOMIC DNA]</scope>
    <source>
        <strain evidence="11 12">DSM 100275</strain>
    </source>
</reference>
<keyword evidence="2 9" id="KW-0813">Transport</keyword>
<dbReference type="RefSeq" id="WP_123399805.1">
    <property type="nucleotide sequence ID" value="NZ_RJVI01000001.1"/>
</dbReference>
<dbReference type="GO" id="GO:0015740">
    <property type="term" value="P:C4-dicarboxylate transport"/>
    <property type="evidence" value="ECO:0007669"/>
    <property type="project" value="TreeGrafter"/>
</dbReference>
<comment type="subcellular location">
    <subcellularLocation>
        <location evidence="1 9">Cell inner membrane</location>
        <topology evidence="1 9">Multi-pass membrane protein</topology>
    </subcellularLocation>
</comment>
<evidence type="ECO:0000313" key="12">
    <source>
        <dbReference type="Proteomes" id="UP000276634"/>
    </source>
</evidence>
<dbReference type="GO" id="GO:0005886">
    <property type="term" value="C:plasma membrane"/>
    <property type="evidence" value="ECO:0007669"/>
    <property type="project" value="UniProtKB-SubCell"/>
</dbReference>
<feature type="transmembrane region" description="Helical" evidence="9">
    <location>
        <begin position="86"/>
        <end position="108"/>
    </location>
</feature>
<keyword evidence="12" id="KW-1185">Reference proteome</keyword>
<dbReference type="InterPro" id="IPR007387">
    <property type="entry name" value="TRAP_DctQ"/>
</dbReference>
<evidence type="ECO:0000256" key="7">
    <source>
        <dbReference type="ARBA" id="ARBA00023136"/>
    </source>
</evidence>